<protein>
    <submittedName>
        <fullName evidence="4">Pentatricopeptide repeat-containing protein -mitochondrial</fullName>
    </submittedName>
</protein>
<feature type="repeat" description="PPR" evidence="3">
    <location>
        <begin position="564"/>
        <end position="598"/>
    </location>
</feature>
<feature type="repeat" description="PPR" evidence="3">
    <location>
        <begin position="599"/>
        <end position="633"/>
    </location>
</feature>
<dbReference type="Proteomes" id="UP001153555">
    <property type="component" value="Unassembled WGS sequence"/>
</dbReference>
<name>A0A9N7ND40_STRHE</name>
<dbReference type="PROSITE" id="PS51375">
    <property type="entry name" value="PPR"/>
    <property type="match status" value="9"/>
</dbReference>
<organism evidence="4 5">
    <name type="scientific">Striga hermonthica</name>
    <name type="common">Purple witchweed</name>
    <name type="synonym">Buchnera hermonthica</name>
    <dbReference type="NCBI Taxonomy" id="68872"/>
    <lineage>
        <taxon>Eukaryota</taxon>
        <taxon>Viridiplantae</taxon>
        <taxon>Streptophyta</taxon>
        <taxon>Embryophyta</taxon>
        <taxon>Tracheophyta</taxon>
        <taxon>Spermatophyta</taxon>
        <taxon>Magnoliopsida</taxon>
        <taxon>eudicotyledons</taxon>
        <taxon>Gunneridae</taxon>
        <taxon>Pentapetalae</taxon>
        <taxon>asterids</taxon>
        <taxon>lamiids</taxon>
        <taxon>Lamiales</taxon>
        <taxon>Orobanchaceae</taxon>
        <taxon>Buchnereae</taxon>
        <taxon>Striga</taxon>
    </lineage>
</organism>
<dbReference type="AlphaFoldDB" id="A0A9N7ND40"/>
<evidence type="ECO:0000256" key="1">
    <source>
        <dbReference type="ARBA" id="ARBA00007626"/>
    </source>
</evidence>
<keyword evidence="2" id="KW-0677">Repeat</keyword>
<dbReference type="Pfam" id="PF01535">
    <property type="entry name" value="PPR"/>
    <property type="match status" value="1"/>
</dbReference>
<proteinExistence type="inferred from homology"/>
<evidence type="ECO:0000256" key="3">
    <source>
        <dbReference type="PROSITE-ProRule" id="PRU00708"/>
    </source>
</evidence>
<comment type="caution">
    <text evidence="4">The sequence shown here is derived from an EMBL/GenBank/DDBJ whole genome shotgun (WGS) entry which is preliminary data.</text>
</comment>
<dbReference type="InterPro" id="IPR002885">
    <property type="entry name" value="PPR_rpt"/>
</dbReference>
<accession>A0A9N7ND40</accession>
<feature type="repeat" description="PPR" evidence="3">
    <location>
        <begin position="319"/>
        <end position="353"/>
    </location>
</feature>
<dbReference type="PANTHER" id="PTHR47939:SF5">
    <property type="entry name" value="PENTACOTRIPEPTIDE-REPEAT REGION OF PRORP DOMAIN-CONTAINING PROTEIN"/>
    <property type="match status" value="1"/>
</dbReference>
<keyword evidence="5" id="KW-1185">Reference proteome</keyword>
<dbReference type="Pfam" id="PF12854">
    <property type="entry name" value="PPR_1"/>
    <property type="match status" value="1"/>
</dbReference>
<sequence length="664" mass="75160">MFFGLCTSQSRIFHVRGLHFGKKFCAEDIIFKAVSVNIRQRKWKFLDHLSSKLSEPVVSRVFREFQSSPQLLLEFYQRIGGQKSVCCSLESCCIVVRVMVGRKNYEDALCLMKQLMITKGRRPLEIVEALIHSHHEMCFPNSSVFDTLVRACTQIGSANGAYEVIERLRGEDCWVSIHAWNNFLSHLLKAGDVGHFWMRYQEMVSCSYYENVNTFNLIILALCKECKFSEAFSAFYKMLKRGILPNVVGFNMLVDGACRANDLELAVKLVQKIGTMSMGYVTPNTVTYNCLVNGFCKKGNPEIAEKILDKMMEMGFSPNIRTYATLVDGYSRIGCIEHAYSLCEKMVEKGFSPNSAVYNSLIHQLYLEGDVSGASFLVSNMVENNVPPDEVTDSIIVKGLCRNGQIDEALRIHKWILEKNLSKDAFCHNVLISYLLRSGDICGTNQILCSMFVRGFVPDVITYSTLIDSYCKASGVESAVEIYNDMIVKADKNPNLVILNSILDGFSKEKSMDCSVFLVDEMKRLNIYDVVTFNTLLSGYCNSGMIEEAFRLFTSMRKFGFMANKVTYNIMINLFCRFGLFEHAKELLSVMVCEGLSPDKVTYTTMLANVSKMCGYDEVVKMHDYLVLEGVVPDEQTYEAIVSPAIERIEEHCGVSKYSICQYT</sequence>
<dbReference type="Pfam" id="PF13041">
    <property type="entry name" value="PPR_2"/>
    <property type="match status" value="4"/>
</dbReference>
<evidence type="ECO:0000313" key="5">
    <source>
        <dbReference type="Proteomes" id="UP001153555"/>
    </source>
</evidence>
<reference evidence="4" key="1">
    <citation type="submission" date="2019-12" db="EMBL/GenBank/DDBJ databases">
        <authorList>
            <person name="Scholes J."/>
        </authorList>
    </citation>
    <scope>NUCLEOTIDE SEQUENCE</scope>
</reference>
<feature type="repeat" description="PPR" evidence="3">
    <location>
        <begin position="211"/>
        <end position="245"/>
    </location>
</feature>
<evidence type="ECO:0000313" key="4">
    <source>
        <dbReference type="EMBL" id="CAA0826515.1"/>
    </source>
</evidence>
<dbReference type="OrthoDB" id="185373at2759"/>
<feature type="repeat" description="PPR" evidence="3">
    <location>
        <begin position="529"/>
        <end position="563"/>
    </location>
</feature>
<feature type="repeat" description="PPR" evidence="3">
    <location>
        <begin position="354"/>
        <end position="388"/>
    </location>
</feature>
<dbReference type="SUPFAM" id="SSF81901">
    <property type="entry name" value="HCP-like"/>
    <property type="match status" value="1"/>
</dbReference>
<dbReference type="EMBL" id="CACSLK010027624">
    <property type="protein sequence ID" value="CAA0826515.1"/>
    <property type="molecule type" value="Genomic_DNA"/>
</dbReference>
<comment type="similarity">
    <text evidence="1">Belongs to the PPR family. P subfamily.</text>
</comment>
<gene>
    <name evidence="4" type="ORF">SHERM_01718</name>
</gene>
<feature type="repeat" description="PPR" evidence="3">
    <location>
        <begin position="284"/>
        <end position="318"/>
    </location>
</feature>
<dbReference type="PANTHER" id="PTHR47939">
    <property type="entry name" value="MEMBRANE-ASSOCIATED SALT-INDUCIBLE PROTEIN-LIKE"/>
    <property type="match status" value="1"/>
</dbReference>
<feature type="repeat" description="PPR" evidence="3">
    <location>
        <begin position="389"/>
        <end position="423"/>
    </location>
</feature>
<dbReference type="NCBIfam" id="TIGR00756">
    <property type="entry name" value="PPR"/>
    <property type="match status" value="6"/>
</dbReference>
<dbReference type="InterPro" id="IPR050667">
    <property type="entry name" value="PPR-containing_protein"/>
</dbReference>
<dbReference type="Gene3D" id="1.25.40.10">
    <property type="entry name" value="Tetratricopeptide repeat domain"/>
    <property type="match status" value="5"/>
</dbReference>
<dbReference type="InterPro" id="IPR011990">
    <property type="entry name" value="TPR-like_helical_dom_sf"/>
</dbReference>
<feature type="repeat" description="PPR" evidence="3">
    <location>
        <begin position="459"/>
        <end position="489"/>
    </location>
</feature>
<evidence type="ECO:0000256" key="2">
    <source>
        <dbReference type="ARBA" id="ARBA00022737"/>
    </source>
</evidence>